<feature type="compositionally biased region" description="Basic and acidic residues" evidence="6">
    <location>
        <begin position="1"/>
        <end position="11"/>
    </location>
</feature>
<feature type="compositionally biased region" description="Polar residues" evidence="6">
    <location>
        <begin position="163"/>
        <end position="175"/>
    </location>
</feature>
<evidence type="ECO:0000313" key="8">
    <source>
        <dbReference type="EMBL" id="KAJ5391560.1"/>
    </source>
</evidence>
<dbReference type="OrthoDB" id="2740448at2759"/>
<dbReference type="Pfam" id="PF00172">
    <property type="entry name" value="Zn_clus"/>
    <property type="match status" value="1"/>
</dbReference>
<feature type="domain" description="Zn(2)-C6 fungal-type" evidence="7">
    <location>
        <begin position="35"/>
        <end position="65"/>
    </location>
</feature>
<evidence type="ECO:0000313" key="9">
    <source>
        <dbReference type="Proteomes" id="UP001147747"/>
    </source>
</evidence>
<keyword evidence="3" id="KW-0238">DNA-binding</keyword>
<dbReference type="Gene3D" id="4.10.240.10">
    <property type="entry name" value="Zn(2)-C6 fungal-type DNA-binding domain"/>
    <property type="match status" value="1"/>
</dbReference>
<keyword evidence="9" id="KW-1185">Reference proteome</keyword>
<dbReference type="InterPro" id="IPR013700">
    <property type="entry name" value="AflR"/>
</dbReference>
<dbReference type="PRINTS" id="PR00755">
    <property type="entry name" value="AFLATOXINBRP"/>
</dbReference>
<dbReference type="GO" id="GO:0045122">
    <property type="term" value="P:aflatoxin biosynthetic process"/>
    <property type="evidence" value="ECO:0007669"/>
    <property type="project" value="InterPro"/>
</dbReference>
<dbReference type="GO" id="GO:0003677">
    <property type="term" value="F:DNA binding"/>
    <property type="evidence" value="ECO:0007669"/>
    <property type="project" value="UniProtKB-KW"/>
</dbReference>
<dbReference type="EMBL" id="JAPZBU010000008">
    <property type="protein sequence ID" value="KAJ5391560.1"/>
    <property type="molecule type" value="Genomic_DNA"/>
</dbReference>
<reference evidence="8" key="2">
    <citation type="journal article" date="2023" name="IMA Fungus">
        <title>Comparative genomic study of the Penicillium genus elucidates a diverse pangenome and 15 lateral gene transfer events.</title>
        <authorList>
            <person name="Petersen C."/>
            <person name="Sorensen T."/>
            <person name="Nielsen M.R."/>
            <person name="Sondergaard T.E."/>
            <person name="Sorensen J.L."/>
            <person name="Fitzpatrick D.A."/>
            <person name="Frisvad J.C."/>
            <person name="Nielsen K.L."/>
        </authorList>
    </citation>
    <scope>NUCLEOTIDE SEQUENCE</scope>
    <source>
        <strain evidence="8">IBT 29677</strain>
    </source>
</reference>
<evidence type="ECO:0000256" key="5">
    <source>
        <dbReference type="ARBA" id="ARBA00023242"/>
    </source>
</evidence>
<dbReference type="RefSeq" id="XP_056487238.1">
    <property type="nucleotide sequence ID" value="XM_056631687.1"/>
</dbReference>
<dbReference type="SUPFAM" id="SSF57701">
    <property type="entry name" value="Zn2/Cys6 DNA-binding domain"/>
    <property type="match status" value="1"/>
</dbReference>
<feature type="compositionally biased region" description="Polar residues" evidence="6">
    <location>
        <begin position="12"/>
        <end position="26"/>
    </location>
</feature>
<dbReference type="PROSITE" id="PS00463">
    <property type="entry name" value="ZN2_CY6_FUNGAL_1"/>
    <property type="match status" value="1"/>
</dbReference>
<name>A0A9W9VYM5_9EURO</name>
<dbReference type="CDD" id="cd00067">
    <property type="entry name" value="GAL4"/>
    <property type="match status" value="1"/>
</dbReference>
<evidence type="ECO:0000256" key="6">
    <source>
        <dbReference type="SAM" id="MobiDB-lite"/>
    </source>
</evidence>
<feature type="compositionally biased region" description="Basic and acidic residues" evidence="6">
    <location>
        <begin position="228"/>
        <end position="238"/>
    </location>
</feature>
<dbReference type="PROSITE" id="PS50048">
    <property type="entry name" value="ZN2_CY6_FUNGAL_2"/>
    <property type="match status" value="1"/>
</dbReference>
<proteinExistence type="predicted"/>
<dbReference type="GeneID" id="81370667"/>
<dbReference type="Pfam" id="PF08493">
    <property type="entry name" value="AflR"/>
    <property type="match status" value="1"/>
</dbReference>
<feature type="compositionally biased region" description="Pro residues" evidence="6">
    <location>
        <begin position="86"/>
        <end position="96"/>
    </location>
</feature>
<protein>
    <submittedName>
        <fullName evidence="8">Transcriptional regulator family: Fungal Specific TF</fullName>
    </submittedName>
</protein>
<keyword evidence="4" id="KW-0804">Transcription</keyword>
<keyword evidence="2" id="KW-0805">Transcription regulation</keyword>
<dbReference type="GO" id="GO:0000981">
    <property type="term" value="F:DNA-binding transcription factor activity, RNA polymerase II-specific"/>
    <property type="evidence" value="ECO:0007669"/>
    <property type="project" value="InterPro"/>
</dbReference>
<evidence type="ECO:0000259" key="7">
    <source>
        <dbReference type="PROSITE" id="PS50048"/>
    </source>
</evidence>
<feature type="compositionally biased region" description="Polar residues" evidence="6">
    <location>
        <begin position="131"/>
        <end position="156"/>
    </location>
</feature>
<organism evidence="8 9">
    <name type="scientific">Penicillium cosmopolitanum</name>
    <dbReference type="NCBI Taxonomy" id="1131564"/>
    <lineage>
        <taxon>Eukaryota</taxon>
        <taxon>Fungi</taxon>
        <taxon>Dikarya</taxon>
        <taxon>Ascomycota</taxon>
        <taxon>Pezizomycotina</taxon>
        <taxon>Eurotiomycetes</taxon>
        <taxon>Eurotiomycetidae</taxon>
        <taxon>Eurotiales</taxon>
        <taxon>Aspergillaceae</taxon>
        <taxon>Penicillium</taxon>
    </lineage>
</organism>
<dbReference type="Proteomes" id="UP001147747">
    <property type="component" value="Unassembled WGS sequence"/>
</dbReference>
<gene>
    <name evidence="8" type="ORF">N7509_007050</name>
</gene>
<accession>A0A9W9VYM5</accession>
<feature type="region of interest" description="Disordered" evidence="6">
    <location>
        <begin position="1"/>
        <end position="26"/>
    </location>
</feature>
<dbReference type="AlphaFoldDB" id="A0A9W9VYM5"/>
<evidence type="ECO:0000256" key="1">
    <source>
        <dbReference type="ARBA" id="ARBA00022723"/>
    </source>
</evidence>
<evidence type="ECO:0000256" key="2">
    <source>
        <dbReference type="ARBA" id="ARBA00023015"/>
    </source>
</evidence>
<feature type="region of interest" description="Disordered" evidence="6">
    <location>
        <begin position="353"/>
        <end position="375"/>
    </location>
</feature>
<keyword evidence="5" id="KW-0539">Nucleus</keyword>
<feature type="region of interest" description="Disordered" evidence="6">
    <location>
        <begin position="211"/>
        <end position="238"/>
    </location>
</feature>
<keyword evidence="1" id="KW-0479">Metal-binding</keyword>
<evidence type="ECO:0000256" key="3">
    <source>
        <dbReference type="ARBA" id="ARBA00023125"/>
    </source>
</evidence>
<dbReference type="SMART" id="SM00066">
    <property type="entry name" value="GAL4"/>
    <property type="match status" value="1"/>
</dbReference>
<feature type="region of interest" description="Disordered" evidence="6">
    <location>
        <begin position="131"/>
        <end position="196"/>
    </location>
</feature>
<evidence type="ECO:0000256" key="4">
    <source>
        <dbReference type="ARBA" id="ARBA00023163"/>
    </source>
</evidence>
<reference evidence="8" key="1">
    <citation type="submission" date="2022-12" db="EMBL/GenBank/DDBJ databases">
        <authorList>
            <person name="Petersen C."/>
        </authorList>
    </citation>
    <scope>NUCLEOTIDE SEQUENCE</scope>
    <source>
        <strain evidence="8">IBT 29677</strain>
    </source>
</reference>
<dbReference type="GO" id="GO:0005634">
    <property type="term" value="C:nucleus"/>
    <property type="evidence" value="ECO:0007669"/>
    <property type="project" value="InterPro"/>
</dbReference>
<dbReference type="GO" id="GO:0008270">
    <property type="term" value="F:zinc ion binding"/>
    <property type="evidence" value="ECO:0007669"/>
    <property type="project" value="InterPro"/>
</dbReference>
<feature type="region of interest" description="Disordered" evidence="6">
    <location>
        <begin position="66"/>
        <end position="106"/>
    </location>
</feature>
<dbReference type="InterPro" id="IPR001138">
    <property type="entry name" value="Zn2Cys6_DnaBD"/>
</dbReference>
<comment type="caution">
    <text evidence="8">The sequence shown here is derived from an EMBL/GenBank/DDBJ whole genome shotgun (WGS) entry which is preliminary data.</text>
</comment>
<sequence>MSVSPLRDHMQLDSNEIQPQIQTPNRSQRLKFRASCDPCAASKVRCTKEQHGCSRCTKNGLKCVYGRSQRKGKPPSNKSASMQQPSPSPPSPPQVPTPSLWPNNREAVHHYPNPHLNTNCIWYRSNMLSEASSQNQKSDNSMTTGGEGNTPSSLDSHQPLPDRNNTPQTSISSGHMSWPNLEDADPSTYSGDFDPLPMTFASEDHIHLDYDDMNGVEKADDNDEREEERERENANENQHEPCITVACRVLSSLYEFVRCDCVNGHYGNSGSSNQCKDLAQAKEGPRSDIVFRITQSATEEVSRLLNCTGIICAQELLVLSAILCKILTWYQALYQSEISRFFSDQTQDAHLTTSIDPHHHSSGGTDGQSNGSRQVDGGDSMYRVPLIIPLSTGGLNVSRATETKMKAQLLLCQVQTLHQVCQSLDRRAQAAEDMRGEKSLSTGSNAQLLEKVRELQLVLTNICTQSPEYNS</sequence>
<dbReference type="InterPro" id="IPR036864">
    <property type="entry name" value="Zn2-C6_fun-type_DNA-bd_sf"/>
</dbReference>